<feature type="transmembrane region" description="Helical" evidence="1">
    <location>
        <begin position="109"/>
        <end position="128"/>
    </location>
</feature>
<feature type="transmembrane region" description="Helical" evidence="1">
    <location>
        <begin position="180"/>
        <end position="200"/>
    </location>
</feature>
<keyword evidence="1" id="KW-0472">Membrane</keyword>
<dbReference type="STRING" id="690417.IC63_15305"/>
<dbReference type="Proteomes" id="UP000029917">
    <property type="component" value="Unassembled WGS sequence"/>
</dbReference>
<dbReference type="RefSeq" id="WP_036721780.1">
    <property type="nucleotide sequence ID" value="NZ_JRKS01000076.1"/>
</dbReference>
<reference evidence="3 4" key="1">
    <citation type="submission" date="2014-09" db="EMBL/GenBank/DDBJ databases">
        <authorList>
            <person name="McGinnis J.M."/>
            <person name="Wolfgang W.J."/>
        </authorList>
    </citation>
    <scope>NUCLEOTIDE SEQUENCE [LARGE SCALE GENOMIC DNA]</scope>
    <source>
        <strain evidence="3 4">HAMBI 3106</strain>
    </source>
</reference>
<dbReference type="OrthoDB" id="529444at2"/>
<gene>
    <name evidence="3" type="ORF">IC63_15305</name>
</gene>
<evidence type="ECO:0000313" key="4">
    <source>
        <dbReference type="Proteomes" id="UP000029917"/>
    </source>
</evidence>
<protein>
    <recommendedName>
        <fullName evidence="2">DUF5671 domain-containing protein</fullName>
    </recommendedName>
</protein>
<feature type="transmembrane region" description="Helical" evidence="1">
    <location>
        <begin position="149"/>
        <end position="174"/>
    </location>
</feature>
<dbReference type="EMBL" id="JRKS01000076">
    <property type="protein sequence ID" value="KGJ02105.1"/>
    <property type="molecule type" value="Genomic_DNA"/>
</dbReference>
<name>A0A099EUQ0_9RHOB</name>
<keyword evidence="1" id="KW-0812">Transmembrane</keyword>
<organism evidence="3 4">
    <name type="scientific">Paracoccus sphaerophysae</name>
    <dbReference type="NCBI Taxonomy" id="690417"/>
    <lineage>
        <taxon>Bacteria</taxon>
        <taxon>Pseudomonadati</taxon>
        <taxon>Pseudomonadota</taxon>
        <taxon>Alphaproteobacteria</taxon>
        <taxon>Rhodobacterales</taxon>
        <taxon>Paracoccaceae</taxon>
        <taxon>Paracoccus</taxon>
    </lineage>
</organism>
<comment type="caution">
    <text evidence="3">The sequence shown here is derived from an EMBL/GenBank/DDBJ whole genome shotgun (WGS) entry which is preliminary data.</text>
</comment>
<feature type="domain" description="DUF5671" evidence="2">
    <location>
        <begin position="67"/>
        <end position="199"/>
    </location>
</feature>
<proteinExistence type="predicted"/>
<reference evidence="3 4" key="2">
    <citation type="submission" date="2014-10" db="EMBL/GenBank/DDBJ databases">
        <title>Paracoccus sanguinis sp. nov., isolated from clinical specimens of New York State patients.</title>
        <authorList>
            <person name="Mingle L.A."/>
            <person name="Cole J.A."/>
            <person name="Lapierre P."/>
            <person name="Musser K.A."/>
        </authorList>
    </citation>
    <scope>NUCLEOTIDE SEQUENCE [LARGE SCALE GENOMIC DNA]</scope>
    <source>
        <strain evidence="3 4">HAMBI 3106</strain>
    </source>
</reference>
<accession>A0A099EUQ0</accession>
<dbReference type="InterPro" id="IPR043728">
    <property type="entry name" value="DUF5671"/>
</dbReference>
<dbReference type="Pfam" id="PF18920">
    <property type="entry name" value="DUF5671"/>
    <property type="match status" value="1"/>
</dbReference>
<evidence type="ECO:0000259" key="2">
    <source>
        <dbReference type="Pfam" id="PF18920"/>
    </source>
</evidence>
<keyword evidence="1" id="KW-1133">Transmembrane helix</keyword>
<keyword evidence="4" id="KW-1185">Reference proteome</keyword>
<evidence type="ECO:0000313" key="3">
    <source>
        <dbReference type="EMBL" id="KGJ02105.1"/>
    </source>
</evidence>
<dbReference type="AlphaFoldDB" id="A0A099EUQ0"/>
<sequence length="207" mass="22358">MARIDDMAEFVRAGLAAGHAPDELSAALAAAGWSPVEIHEATSTWLPAPPGLPPVPRPRAYVSAREALIYGLLFLLLGCICWHLTMLGVRLIELLLADPAERHPMPASVMRWNMAVLIPTVPLFLWLNRRVAAATAGDPGRRRSLVRKWFAAVTMLLAALALLGDLVAVVHALLNGELTARFLAKAALVGLIGGLAFAYYRAELDDR</sequence>
<evidence type="ECO:0000256" key="1">
    <source>
        <dbReference type="SAM" id="Phobius"/>
    </source>
</evidence>
<feature type="transmembrane region" description="Helical" evidence="1">
    <location>
        <begin position="67"/>
        <end position="89"/>
    </location>
</feature>